<proteinExistence type="predicted"/>
<reference evidence="2 3" key="1">
    <citation type="submission" date="2018-04" db="EMBL/GenBank/DDBJ databases">
        <title>Marixanthomonas spongiae HN-E44 sp. nov., isolated from a marine sponge.</title>
        <authorList>
            <person name="Luo L."/>
            <person name="Zhuang L."/>
        </authorList>
    </citation>
    <scope>NUCLEOTIDE SEQUENCE [LARGE SCALE GENOMIC DNA]</scope>
    <source>
        <strain evidence="2 3">HN-E44</strain>
    </source>
</reference>
<dbReference type="Proteomes" id="UP000245962">
    <property type="component" value="Unassembled WGS sequence"/>
</dbReference>
<dbReference type="Gene3D" id="3.10.450.360">
    <property type="match status" value="1"/>
</dbReference>
<gene>
    <name evidence="2" type="ORF">DDV96_05840</name>
</gene>
<dbReference type="SUPFAM" id="SSF160574">
    <property type="entry name" value="BT0923-like"/>
    <property type="match status" value="1"/>
</dbReference>
<sequence>MTMKNTTLLIILLVCFPLFAKAQDVNRNQPTIAESDVPQAVLSNQDTLFPGGFISEWQLQKGFDATDDKVVRYISIFEEDGRPGSSASYLPNGTLIFHSEFMLAETIPETVRLKLQFDYKDYDVERADFITLYAPKREIYRIHLRKNTAVLHTYYDINGNQIPKETLPVELILFDR</sequence>
<dbReference type="AlphaFoldDB" id="A0A2U0I3X4"/>
<accession>A0A2U0I3X4</accession>
<protein>
    <submittedName>
        <fullName evidence="2">Uncharacterized protein</fullName>
    </submittedName>
</protein>
<feature type="signal peptide" evidence="1">
    <location>
        <begin position="1"/>
        <end position="22"/>
    </location>
</feature>
<keyword evidence="1" id="KW-0732">Signal</keyword>
<evidence type="ECO:0000256" key="1">
    <source>
        <dbReference type="SAM" id="SignalP"/>
    </source>
</evidence>
<name>A0A2U0I3X4_9FLAO</name>
<comment type="caution">
    <text evidence="2">The sequence shown here is derived from an EMBL/GenBank/DDBJ whole genome shotgun (WGS) entry which is preliminary data.</text>
</comment>
<feature type="chain" id="PRO_5015526715" evidence="1">
    <location>
        <begin position="23"/>
        <end position="176"/>
    </location>
</feature>
<dbReference type="EMBL" id="QEHR01000003">
    <property type="protein sequence ID" value="PVW15789.1"/>
    <property type="molecule type" value="Genomic_DNA"/>
</dbReference>
<organism evidence="2 3">
    <name type="scientific">Marixanthomonas spongiae</name>
    <dbReference type="NCBI Taxonomy" id="2174845"/>
    <lineage>
        <taxon>Bacteria</taxon>
        <taxon>Pseudomonadati</taxon>
        <taxon>Bacteroidota</taxon>
        <taxon>Flavobacteriia</taxon>
        <taxon>Flavobacteriales</taxon>
        <taxon>Flavobacteriaceae</taxon>
        <taxon>Marixanthomonas</taxon>
    </lineage>
</organism>
<evidence type="ECO:0000313" key="2">
    <source>
        <dbReference type="EMBL" id="PVW15789.1"/>
    </source>
</evidence>
<keyword evidence="3" id="KW-1185">Reference proteome</keyword>
<evidence type="ECO:0000313" key="3">
    <source>
        <dbReference type="Proteomes" id="UP000245962"/>
    </source>
</evidence>